<feature type="domain" description="Effector-associated" evidence="2">
    <location>
        <begin position="12"/>
        <end position="87"/>
    </location>
</feature>
<keyword evidence="1" id="KW-0812">Transmembrane</keyword>
<comment type="caution">
    <text evidence="3">The sequence shown here is derived from an EMBL/GenBank/DDBJ whole genome shotgun (WGS) entry which is preliminary data.</text>
</comment>
<evidence type="ECO:0000313" key="3">
    <source>
        <dbReference type="EMBL" id="GAA2854132.1"/>
    </source>
</evidence>
<name>A0ABP6I7Y4_9ACTN</name>
<accession>A0ABP6I7Y4</accession>
<proteinExistence type="predicted"/>
<evidence type="ECO:0000256" key="1">
    <source>
        <dbReference type="SAM" id="Phobius"/>
    </source>
</evidence>
<reference evidence="4" key="1">
    <citation type="journal article" date="2019" name="Int. J. Syst. Evol. Microbiol.">
        <title>The Global Catalogue of Microorganisms (GCM) 10K type strain sequencing project: providing services to taxonomists for standard genome sequencing and annotation.</title>
        <authorList>
            <consortium name="The Broad Institute Genomics Platform"/>
            <consortium name="The Broad Institute Genome Sequencing Center for Infectious Disease"/>
            <person name="Wu L."/>
            <person name="Ma J."/>
        </authorList>
    </citation>
    <scope>NUCLEOTIDE SEQUENCE [LARGE SCALE GENOMIC DNA]</scope>
    <source>
        <strain evidence="4">JCM 6242</strain>
    </source>
</reference>
<dbReference type="InterPro" id="IPR045429">
    <property type="entry name" value="EAD10"/>
</dbReference>
<organism evidence="3 4">
    <name type="scientific">Streptosporangium fragile</name>
    <dbReference type="NCBI Taxonomy" id="46186"/>
    <lineage>
        <taxon>Bacteria</taxon>
        <taxon>Bacillati</taxon>
        <taxon>Actinomycetota</taxon>
        <taxon>Actinomycetes</taxon>
        <taxon>Streptosporangiales</taxon>
        <taxon>Streptosporangiaceae</taxon>
        <taxon>Streptosporangium</taxon>
    </lineage>
</organism>
<dbReference type="Proteomes" id="UP001500831">
    <property type="component" value="Unassembled WGS sequence"/>
</dbReference>
<sequence>MKRRHGIGGEIMRDEERIKATIERIVGDAYSDEDLRLLRSLVRRRGGANAVQLGKYSIRLDNGRNIHIGDRVYRGADAEAIRDVLQDLADDMGEDVPRGSLRSFGGFIVALGTLVSIVGLAVFAANFLSVWGDGLAGSGPRRPSSATVENLVLGFGTAFAGGLITAFGNLVRGLERRRGR</sequence>
<dbReference type="EMBL" id="BAAAVI010000006">
    <property type="protein sequence ID" value="GAA2854132.1"/>
    <property type="molecule type" value="Genomic_DNA"/>
</dbReference>
<feature type="transmembrane region" description="Helical" evidence="1">
    <location>
        <begin position="151"/>
        <end position="171"/>
    </location>
</feature>
<evidence type="ECO:0000259" key="2">
    <source>
        <dbReference type="Pfam" id="PF19954"/>
    </source>
</evidence>
<gene>
    <name evidence="3" type="ORF">GCM10010517_12140</name>
</gene>
<keyword evidence="4" id="KW-1185">Reference proteome</keyword>
<protein>
    <recommendedName>
        <fullName evidence="2">Effector-associated domain-containing protein</fullName>
    </recommendedName>
</protein>
<evidence type="ECO:0000313" key="4">
    <source>
        <dbReference type="Proteomes" id="UP001500831"/>
    </source>
</evidence>
<keyword evidence="1" id="KW-0472">Membrane</keyword>
<feature type="transmembrane region" description="Helical" evidence="1">
    <location>
        <begin position="107"/>
        <end position="131"/>
    </location>
</feature>
<keyword evidence="1" id="KW-1133">Transmembrane helix</keyword>
<dbReference type="Pfam" id="PF19954">
    <property type="entry name" value="EAD10"/>
    <property type="match status" value="1"/>
</dbReference>